<evidence type="ECO:0000313" key="1">
    <source>
        <dbReference type="EMBL" id="EGO59082.1"/>
    </source>
</evidence>
<keyword evidence="2" id="KW-1185">Reference proteome</keyword>
<dbReference type="AlphaFoldDB" id="F8MJ33"/>
<sequence>MISRIERAWSVPVLSWFSHVVWGLGVGHCINNGRSLNFVYPYIRCFCMGFGELGKERKLESVAFSKDVRHTDDTSFC</sequence>
<protein>
    <submittedName>
        <fullName evidence="1">Uncharacterized protein</fullName>
    </submittedName>
</protein>
<gene>
    <name evidence="1" type="ORF">NEUTE1DRAFT_116383</name>
</gene>
<reference evidence="2" key="1">
    <citation type="journal article" date="2011" name="Genetics">
        <title>Massive changes in genome architecture accompany the transition to self-fertility in the filamentous fungus Neurospora tetrasperma.</title>
        <authorList>
            <person name="Ellison C.E."/>
            <person name="Stajich J.E."/>
            <person name="Jacobson D.J."/>
            <person name="Natvig D.O."/>
            <person name="Lapidus A."/>
            <person name="Foster B."/>
            <person name="Aerts A."/>
            <person name="Riley R."/>
            <person name="Lindquist E.A."/>
            <person name="Grigoriev I.V."/>
            <person name="Taylor J.W."/>
        </authorList>
    </citation>
    <scope>NUCLEOTIDE SEQUENCE [LARGE SCALE GENOMIC DNA]</scope>
    <source>
        <strain evidence="2">FGSC 2508 / P0657</strain>
    </source>
</reference>
<dbReference type="Proteomes" id="UP000008065">
    <property type="component" value="Unassembled WGS sequence"/>
</dbReference>
<evidence type="ECO:0000313" key="2">
    <source>
        <dbReference type="Proteomes" id="UP000008065"/>
    </source>
</evidence>
<dbReference type="VEuPathDB" id="FungiDB:NEUTE1DRAFT_116383"/>
<dbReference type="KEGG" id="nte:NEUTE1DRAFT116383"/>
<name>F8MJ33_NEUT8</name>
<accession>F8MJ33</accession>
<dbReference type="RefSeq" id="XP_009849356.1">
    <property type="nucleotide sequence ID" value="XM_009851054.1"/>
</dbReference>
<proteinExistence type="predicted"/>
<dbReference type="HOGENOM" id="CLU_2644728_0_0_1"/>
<dbReference type="GeneID" id="20823020"/>
<feature type="non-terminal residue" evidence="1">
    <location>
        <position position="77"/>
    </location>
</feature>
<dbReference type="EMBL" id="GL891303">
    <property type="protein sequence ID" value="EGO59082.1"/>
    <property type="molecule type" value="Genomic_DNA"/>
</dbReference>
<organism evidence="1 2">
    <name type="scientific">Neurospora tetrasperma (strain FGSC 2508 / ATCC MYA-4615 / P0657)</name>
    <dbReference type="NCBI Taxonomy" id="510951"/>
    <lineage>
        <taxon>Eukaryota</taxon>
        <taxon>Fungi</taxon>
        <taxon>Dikarya</taxon>
        <taxon>Ascomycota</taxon>
        <taxon>Pezizomycotina</taxon>
        <taxon>Sordariomycetes</taxon>
        <taxon>Sordariomycetidae</taxon>
        <taxon>Sordariales</taxon>
        <taxon>Sordariaceae</taxon>
        <taxon>Neurospora</taxon>
    </lineage>
</organism>